<organism evidence="2">
    <name type="scientific">Trachysalambria curvirostris majanivirus</name>
    <dbReference type="NCBI Taxonomy" id="2984281"/>
    <lineage>
        <taxon>Viruses</taxon>
        <taxon>Viruses incertae sedis</taxon>
        <taxon>Naldaviricetes</taxon>
        <taxon>Nimaviridae</taxon>
    </lineage>
</organism>
<name>A0A9C7F0Q5_9VIRU</name>
<reference evidence="2" key="1">
    <citation type="submission" date="2022-10" db="EMBL/GenBank/DDBJ databases">
        <title>Genome sequences of endogenous nimaviruses in decapod crustaceans.</title>
        <authorList>
            <person name="Kawato S."/>
            <person name="Nozaki R."/>
            <person name="Kondo H."/>
            <person name="Hirono I."/>
        </authorList>
    </citation>
    <scope>NUCLEOTIDE SEQUENCE</scope>
    <source>
        <strain evidence="2">Ube2021</strain>
    </source>
</reference>
<protein>
    <submittedName>
        <fullName evidence="2">Wsv209-like protein</fullName>
    </submittedName>
</protein>
<proteinExistence type="predicted"/>
<feature type="compositionally biased region" description="Basic and acidic residues" evidence="1">
    <location>
        <begin position="372"/>
        <end position="389"/>
    </location>
</feature>
<accession>A0A9C7F0Q5</accession>
<sequence length="1402" mass="156349">MIEINEYKGDITNPYDPKYSLENYSDNDDSTEFVAGFLPGGDLNPKFASIDCHNNVVYCDPDESSPHYISQCQLCNSIGGGICMNISNKDVHTLLSQNQNNLENVKKIKLDISTGQTERVGICVPRNELLEMKINKFTTDVVVGIIGDYSHLNEDNGLVIEESIITKTTTCKDNRIVRKNEDMVRANPLAESFLNCSEIILCGGEGIGFPIHPDKNKIIQSIDDIDFDIVGEADLLTCGCVEGYTPLSASYTFSNLPTCQIGGGRTQGLSCPVTFEDGDTGVIRCLCNPSTQVSLYEIINSIHEGGLSSDYSIDMVEALSVFKEKILDGKDACIPKAGVDPRVSAFGYSFAAHLFYDKVDDDEEDDDDVIDDDHNKDDLDNNNKKEHNRTPFRLENNKGGHLMTGGLVRRGGVTRGGNWLSAIPKIDKVNKRASYSIGGVSPYLGTGGVPAHIWGGDIWNDNNIIVGPSTNRNNKNIIHPNGTLKMVPPTATGIPAVGISNEHAVGMVVSSGRYYPEGVYKRGGNLSTKGSNINKESCFLEEIKTLDKDNPLIQMMSTNDPGVCAAAFIVPFSHDKCSTKYEKDASNAHLAIEAPTQKLRGLTGHYHQRHIAMAMGYTPLERLFRYLCSSRGLNLDLSFPDKTFLMFPHIIQQQYTKEDWDRSFRNFNCFNDYNTIDLLGGLFIQPTTVCGSGITSLDTKWTEEMISVNQPCLIDHYSIDDGRAYSITDSELNYNKIRYPKYPTATNIIANQTSHYTGFSLPGGTENSGYSCHKAKEKEPFCFVDAVILGAENVIWNNLGFTPLALPQDIPIATLPEDVRFSKRNDTFGLSKLTLTNFKNKYANFEGSLFDISMEKDTNIYNPPALLPNVVNLPQKYVNSWIPGKVDGLVPSLNLAELFFRMRPFCSRNFFKENPLMLLKDWGTNPHTSGDLFQGIASSPCSKYELGGYMGYPSSGSLIQYLTLLTPRSFGRNGAAHTDLKPYQLLSTYKALSILDRDKGFDYLNTTAAKEECDCLTNIFCSKKKNSKIEKKVAATPSRGNRLSPYLFCRSTPKHHLPLLYSLLRAQNKDPFVLAAINEEGEENVSFNILKDIKTPNRELPAAANRFTAARNNLAFTHLFAREPIVPYGHVTSLESSSKHLLPLDYHSINVLKRDSWDYNINTGSPSFLLSKNDKGQLINRRLIDFFESNCRVAPNVILNNTFAAWHEGPAGIVALYGTPIMGAARLDTDDINYEQPMRMIHSYKINTPYMGGYECGQTPAEGMLTRGVEMWYQPFIKPPLGNNVTTTLEGIRARTQEPFEKLAIQGFRDIPQSSLGKYTLLNHYGLDALISFAFTDEDQHYPTRMTDGPARYPFACQSDRVPYPLSMEMTMQMRVLQDMGINKQVLNKLEFEERSYILSQH</sequence>
<evidence type="ECO:0000313" key="2">
    <source>
        <dbReference type="EMBL" id="BDT62943.1"/>
    </source>
</evidence>
<evidence type="ECO:0000256" key="1">
    <source>
        <dbReference type="SAM" id="MobiDB-lite"/>
    </source>
</evidence>
<feature type="region of interest" description="Disordered" evidence="1">
    <location>
        <begin position="365"/>
        <end position="396"/>
    </location>
</feature>
<dbReference type="EMBL" id="LC738879">
    <property type="protein sequence ID" value="BDT62943.1"/>
    <property type="molecule type" value="Genomic_DNA"/>
</dbReference>